<dbReference type="AlphaFoldDB" id="A0A5N6T387"/>
<keyword evidence="2" id="KW-0732">Signal</keyword>
<evidence type="ECO:0008006" key="5">
    <source>
        <dbReference type="Google" id="ProtNLM"/>
    </source>
</evidence>
<protein>
    <recommendedName>
        <fullName evidence="5">Secreted protein</fullName>
    </recommendedName>
</protein>
<dbReference type="Proteomes" id="UP000325672">
    <property type="component" value="Unassembled WGS sequence"/>
</dbReference>
<dbReference type="GeneID" id="43637964"/>
<proteinExistence type="predicted"/>
<evidence type="ECO:0000256" key="1">
    <source>
        <dbReference type="SAM" id="MobiDB-lite"/>
    </source>
</evidence>
<reference evidence="3 4" key="1">
    <citation type="submission" date="2019-04" db="EMBL/GenBank/DDBJ databases">
        <title>Friends and foes A comparative genomics study of 23 Aspergillus species from section Flavi.</title>
        <authorList>
            <consortium name="DOE Joint Genome Institute"/>
            <person name="Kjaerbolling I."/>
            <person name="Vesth T."/>
            <person name="Frisvad J.C."/>
            <person name="Nybo J.L."/>
            <person name="Theobald S."/>
            <person name="Kildgaard S."/>
            <person name="Isbrandt T."/>
            <person name="Kuo A."/>
            <person name="Sato A."/>
            <person name="Lyhne E.K."/>
            <person name="Kogle M.E."/>
            <person name="Wiebenga A."/>
            <person name="Kun R.S."/>
            <person name="Lubbers R.J."/>
            <person name="Makela M.R."/>
            <person name="Barry K."/>
            <person name="Chovatia M."/>
            <person name="Clum A."/>
            <person name="Daum C."/>
            <person name="Haridas S."/>
            <person name="He G."/>
            <person name="LaButti K."/>
            <person name="Lipzen A."/>
            <person name="Mondo S."/>
            <person name="Riley R."/>
            <person name="Salamov A."/>
            <person name="Simmons B.A."/>
            <person name="Magnuson J.K."/>
            <person name="Henrissat B."/>
            <person name="Mortensen U.H."/>
            <person name="Larsen T.O."/>
            <person name="Devries R.P."/>
            <person name="Grigoriev I.V."/>
            <person name="Machida M."/>
            <person name="Baker S.E."/>
            <person name="Andersen M.R."/>
        </authorList>
    </citation>
    <scope>NUCLEOTIDE SEQUENCE [LARGE SCALE GENOMIC DNA]</scope>
    <source>
        <strain evidence="3 4">CBS 117625</strain>
    </source>
</reference>
<gene>
    <name evidence="3" type="ORF">BDV38DRAFT_239363</name>
</gene>
<evidence type="ECO:0000313" key="3">
    <source>
        <dbReference type="EMBL" id="KAE8140772.1"/>
    </source>
</evidence>
<feature type="region of interest" description="Disordered" evidence="1">
    <location>
        <begin position="27"/>
        <end position="73"/>
    </location>
</feature>
<sequence length="73" mass="8336">MMMMMMMTRMGLSKVWMSLWQLVVVRRSRPSNSEQSKGHKSKDLTILYSNTNSLDSNSQDSKSQSPRGMSCNS</sequence>
<evidence type="ECO:0000256" key="2">
    <source>
        <dbReference type="SAM" id="SignalP"/>
    </source>
</evidence>
<feature type="compositionally biased region" description="Polar residues" evidence="1">
    <location>
        <begin position="47"/>
        <end position="73"/>
    </location>
</feature>
<dbReference type="RefSeq" id="XP_031916835.1">
    <property type="nucleotide sequence ID" value="XM_032053754.1"/>
</dbReference>
<organism evidence="3 4">
    <name type="scientific">Aspergillus pseudotamarii</name>
    <dbReference type="NCBI Taxonomy" id="132259"/>
    <lineage>
        <taxon>Eukaryota</taxon>
        <taxon>Fungi</taxon>
        <taxon>Dikarya</taxon>
        <taxon>Ascomycota</taxon>
        <taxon>Pezizomycotina</taxon>
        <taxon>Eurotiomycetes</taxon>
        <taxon>Eurotiomycetidae</taxon>
        <taxon>Eurotiales</taxon>
        <taxon>Aspergillaceae</taxon>
        <taxon>Aspergillus</taxon>
        <taxon>Aspergillus subgen. Circumdati</taxon>
    </lineage>
</organism>
<evidence type="ECO:0000313" key="4">
    <source>
        <dbReference type="Proteomes" id="UP000325672"/>
    </source>
</evidence>
<accession>A0A5N6T387</accession>
<feature type="signal peptide" evidence="2">
    <location>
        <begin position="1"/>
        <end position="17"/>
    </location>
</feature>
<feature type="chain" id="PRO_5024908381" description="Secreted protein" evidence="2">
    <location>
        <begin position="18"/>
        <end position="73"/>
    </location>
</feature>
<name>A0A5N6T387_ASPPS</name>
<dbReference type="EMBL" id="ML743560">
    <property type="protein sequence ID" value="KAE8140772.1"/>
    <property type="molecule type" value="Genomic_DNA"/>
</dbReference>
<keyword evidence="4" id="KW-1185">Reference proteome</keyword>